<name>A0A316FZQ4_9GAMM</name>
<dbReference type="PANTHER" id="PTHR30105:SF2">
    <property type="entry name" value="DIVERGENT POLYSACCHARIDE DEACETYLASE SUPERFAMILY"/>
    <property type="match status" value="1"/>
</dbReference>
<sequence>MLKQFSLLACFCLAKASLAADLDIIIPEFPEDHAIQFDTYPQQDTSTFIKGSELLANTESLIRQSLKPKVILIIDDLGDNYRLAKRIVDLPAKINLAFLPNTPFAKKLAQQGYQKGHDIMLHFPMEATTRPDLLGKGALTHQHSKEQAEQLFQANLEQIPHVVGFNNHMGSLMTQSADHMRWVMDYAARRNLFFVDSRTIASSVAIDQALQQGVPSLGRDVFLDPVSDSITSEQQLMRALSIADKKGQVVVIGHPYRSTIELLERELPFIAQHYQLVTVSEYWQSNQKAIN</sequence>
<dbReference type="InterPro" id="IPR011330">
    <property type="entry name" value="Glyco_hydro/deAcase_b/a-brl"/>
</dbReference>
<proteinExistence type="predicted"/>
<dbReference type="AlphaFoldDB" id="A0A316FZQ4"/>
<dbReference type="EMBL" id="QGGU01000004">
    <property type="protein sequence ID" value="PWK53020.1"/>
    <property type="molecule type" value="Genomic_DNA"/>
</dbReference>
<dbReference type="GO" id="GO:0005975">
    <property type="term" value="P:carbohydrate metabolic process"/>
    <property type="evidence" value="ECO:0007669"/>
    <property type="project" value="InterPro"/>
</dbReference>
<reference evidence="2 3" key="1">
    <citation type="submission" date="2018-05" db="EMBL/GenBank/DDBJ databases">
        <title>Genomic Encyclopedia of Type Strains, Phase IV (KMG-IV): sequencing the most valuable type-strain genomes for metagenomic binning, comparative biology and taxonomic classification.</title>
        <authorList>
            <person name="Goeker M."/>
        </authorList>
    </citation>
    <scope>NUCLEOTIDE SEQUENCE [LARGE SCALE GENOMIC DNA]</scope>
    <source>
        <strain evidence="2 3">DSM 25350</strain>
    </source>
</reference>
<dbReference type="RefSeq" id="WP_109762991.1">
    <property type="nucleotide sequence ID" value="NZ_QGGU01000004.1"/>
</dbReference>
<evidence type="ECO:0000313" key="3">
    <source>
        <dbReference type="Proteomes" id="UP000245790"/>
    </source>
</evidence>
<dbReference type="Proteomes" id="UP000245790">
    <property type="component" value="Unassembled WGS sequence"/>
</dbReference>
<accession>A0A316FZQ4</accession>
<evidence type="ECO:0000256" key="1">
    <source>
        <dbReference type="SAM" id="SignalP"/>
    </source>
</evidence>
<dbReference type="PANTHER" id="PTHR30105">
    <property type="entry name" value="UNCHARACTERIZED YIBQ-RELATED"/>
    <property type="match status" value="1"/>
</dbReference>
<dbReference type="SUPFAM" id="SSF88713">
    <property type="entry name" value="Glycoside hydrolase/deacetylase"/>
    <property type="match status" value="1"/>
</dbReference>
<keyword evidence="3" id="KW-1185">Reference proteome</keyword>
<keyword evidence="1" id="KW-0732">Signal</keyword>
<dbReference type="Pfam" id="PF04748">
    <property type="entry name" value="Polysacc_deac_2"/>
    <property type="match status" value="1"/>
</dbReference>
<dbReference type="OrthoDB" id="9784811at2"/>
<feature type="signal peptide" evidence="1">
    <location>
        <begin position="1"/>
        <end position="19"/>
    </location>
</feature>
<feature type="chain" id="PRO_5016348921" description="Divergent polysaccharide deacetylase" evidence="1">
    <location>
        <begin position="20"/>
        <end position="291"/>
    </location>
</feature>
<evidence type="ECO:0000313" key="2">
    <source>
        <dbReference type="EMBL" id="PWK53020.1"/>
    </source>
</evidence>
<gene>
    <name evidence="2" type="ORF">C8D97_104238</name>
</gene>
<protein>
    <recommendedName>
        <fullName evidence="4">Divergent polysaccharide deacetylase</fullName>
    </recommendedName>
</protein>
<organism evidence="2 3">
    <name type="scientific">Pleionea mediterranea</name>
    <dbReference type="NCBI Taxonomy" id="523701"/>
    <lineage>
        <taxon>Bacteria</taxon>
        <taxon>Pseudomonadati</taxon>
        <taxon>Pseudomonadota</taxon>
        <taxon>Gammaproteobacteria</taxon>
        <taxon>Oceanospirillales</taxon>
        <taxon>Pleioneaceae</taxon>
        <taxon>Pleionea</taxon>
    </lineage>
</organism>
<evidence type="ECO:0008006" key="4">
    <source>
        <dbReference type="Google" id="ProtNLM"/>
    </source>
</evidence>
<dbReference type="InterPro" id="IPR006837">
    <property type="entry name" value="Divergent_DAC"/>
</dbReference>
<dbReference type="CDD" id="cd10936">
    <property type="entry name" value="CE4_DAC2"/>
    <property type="match status" value="1"/>
</dbReference>
<comment type="caution">
    <text evidence="2">The sequence shown here is derived from an EMBL/GenBank/DDBJ whole genome shotgun (WGS) entry which is preliminary data.</text>
</comment>
<dbReference type="Gene3D" id="3.20.20.370">
    <property type="entry name" value="Glycoside hydrolase/deacetylase"/>
    <property type="match status" value="1"/>
</dbReference>